<dbReference type="Proteomes" id="UP000184255">
    <property type="component" value="Unassembled WGS sequence"/>
</dbReference>
<proteinExistence type="predicted"/>
<dbReference type="AlphaFoldDB" id="A0A1L7TW78"/>
<accession>A0A1L7TW78</accession>
<dbReference type="EMBL" id="FCQH01000013">
    <property type="protein sequence ID" value="CVL02838.1"/>
    <property type="molecule type" value="Genomic_DNA"/>
</dbReference>
<comment type="caution">
    <text evidence="1">The sequence shown here is derived from an EMBL/GenBank/DDBJ whole genome shotgun (WGS) entry which is preliminary data.</text>
</comment>
<sequence length="139" mass="15687">MELDSLQKRSSKKRTTPSNQELNFSFLEAIFLQCTLSFKSPASLDRFAATAASALPQPGSGEAMTRLSIELDMFRDDQLPNASELEEWKTTFIPHGFPQDAREYFIKWMDAVQKAFGPWAHAPRYHPVSKALPMLFGSS</sequence>
<name>A0A1L7TW78_FUSMA</name>
<dbReference type="GeneID" id="65079555"/>
<keyword evidence="2" id="KW-1185">Reference proteome</keyword>
<dbReference type="RefSeq" id="XP_041687826.1">
    <property type="nucleotide sequence ID" value="XM_041822113.1"/>
</dbReference>
<reference evidence="2" key="1">
    <citation type="journal article" date="2016" name="Genome Biol. Evol.">
        <title>Comparative 'omics' of the Fusarium fujikuroi species complex highlights differences in genetic potential and metabolite synthesis.</title>
        <authorList>
            <person name="Niehaus E.-M."/>
            <person name="Muensterkoetter M."/>
            <person name="Proctor R.H."/>
            <person name="Brown D.W."/>
            <person name="Sharon A."/>
            <person name="Idan Y."/>
            <person name="Oren-Young L."/>
            <person name="Sieber C.M."/>
            <person name="Novak O."/>
            <person name="Pencik A."/>
            <person name="Tarkowska D."/>
            <person name="Hromadova K."/>
            <person name="Freeman S."/>
            <person name="Maymon M."/>
            <person name="Elazar M."/>
            <person name="Youssef S.A."/>
            <person name="El-Shabrawy E.S.M."/>
            <person name="Shalaby A.B.A."/>
            <person name="Houterman P."/>
            <person name="Brock N.L."/>
            <person name="Burkhardt I."/>
            <person name="Tsavkelova E.A."/>
            <person name="Dickschat J.S."/>
            <person name="Galuszka P."/>
            <person name="Gueldener U."/>
            <person name="Tudzynski B."/>
        </authorList>
    </citation>
    <scope>NUCLEOTIDE SEQUENCE [LARGE SCALE GENOMIC DNA]</scope>
    <source>
        <strain evidence="2">MRC7560</strain>
    </source>
</reference>
<protein>
    <submittedName>
        <fullName evidence="1">Uncharacterized protein</fullName>
    </submittedName>
</protein>
<dbReference type="VEuPathDB" id="FungiDB:FMAN_00282"/>
<gene>
    <name evidence="1" type="ORF">FMAN_00282</name>
</gene>
<organism evidence="1 2">
    <name type="scientific">Fusarium mangiferae</name>
    <name type="common">Mango malformation disease fungus</name>
    <dbReference type="NCBI Taxonomy" id="192010"/>
    <lineage>
        <taxon>Eukaryota</taxon>
        <taxon>Fungi</taxon>
        <taxon>Dikarya</taxon>
        <taxon>Ascomycota</taxon>
        <taxon>Pezizomycotina</taxon>
        <taxon>Sordariomycetes</taxon>
        <taxon>Hypocreomycetidae</taxon>
        <taxon>Hypocreales</taxon>
        <taxon>Nectriaceae</taxon>
        <taxon>Fusarium</taxon>
        <taxon>Fusarium fujikuroi species complex</taxon>
    </lineage>
</organism>
<evidence type="ECO:0000313" key="1">
    <source>
        <dbReference type="EMBL" id="CVL02838.1"/>
    </source>
</evidence>
<evidence type="ECO:0000313" key="2">
    <source>
        <dbReference type="Proteomes" id="UP000184255"/>
    </source>
</evidence>